<dbReference type="InterPro" id="IPR039421">
    <property type="entry name" value="Type_1_exporter"/>
</dbReference>
<evidence type="ECO:0000256" key="5">
    <source>
        <dbReference type="ARBA" id="ARBA00022989"/>
    </source>
</evidence>
<organism evidence="10 11">
    <name type="scientific">Lentzea pudingi</name>
    <dbReference type="NCBI Taxonomy" id="1789439"/>
    <lineage>
        <taxon>Bacteria</taxon>
        <taxon>Bacillati</taxon>
        <taxon>Actinomycetota</taxon>
        <taxon>Actinomycetes</taxon>
        <taxon>Pseudonocardiales</taxon>
        <taxon>Pseudonocardiaceae</taxon>
        <taxon>Lentzea</taxon>
    </lineage>
</organism>
<dbReference type="InterPro" id="IPR014216">
    <property type="entry name" value="ABC_transptr_CydD"/>
</dbReference>
<evidence type="ECO:0000256" key="2">
    <source>
        <dbReference type="ARBA" id="ARBA00022692"/>
    </source>
</evidence>
<dbReference type="PROSITE" id="PS50893">
    <property type="entry name" value="ABC_TRANSPORTER_2"/>
    <property type="match status" value="2"/>
</dbReference>
<feature type="domain" description="ABC transporter" evidence="8">
    <location>
        <begin position="375"/>
        <end position="586"/>
    </location>
</feature>
<dbReference type="RefSeq" id="WP_189156536.1">
    <property type="nucleotide sequence ID" value="NZ_BMNC01000005.1"/>
</dbReference>
<dbReference type="PROSITE" id="PS00211">
    <property type="entry name" value="ABC_TRANSPORTER_1"/>
    <property type="match status" value="1"/>
</dbReference>
<accession>A0ABQ2I7V6</accession>
<protein>
    <submittedName>
        <fullName evidence="10">Thiol reductant ABC exporter subunit CydC</fullName>
    </submittedName>
</protein>
<feature type="transmembrane region" description="Helical" evidence="7">
    <location>
        <begin position="151"/>
        <end position="171"/>
    </location>
</feature>
<evidence type="ECO:0000313" key="10">
    <source>
        <dbReference type="EMBL" id="GGN00075.1"/>
    </source>
</evidence>
<feature type="transmembrane region" description="Helical" evidence="7">
    <location>
        <begin position="681"/>
        <end position="702"/>
    </location>
</feature>
<dbReference type="InterPro" id="IPR003439">
    <property type="entry name" value="ABC_transporter-like_ATP-bd"/>
</dbReference>
<evidence type="ECO:0000256" key="4">
    <source>
        <dbReference type="ARBA" id="ARBA00022840"/>
    </source>
</evidence>
<proteinExistence type="predicted"/>
<keyword evidence="6 7" id="KW-0472">Membrane</keyword>
<dbReference type="PANTHER" id="PTHR24221:SF590">
    <property type="entry name" value="COMPONENT LINKED WITH THE ASSEMBLY OF CYTOCHROME' TRANSPORT TRANSMEMBRANE ATP-BINDING PROTEIN ABC TRANSPORTER CYDD-RELATED"/>
    <property type="match status" value="1"/>
</dbReference>
<gene>
    <name evidence="10" type="ORF">GCM10011609_43030</name>
</gene>
<keyword evidence="11" id="KW-1185">Reference proteome</keyword>
<dbReference type="Gene3D" id="3.40.50.300">
    <property type="entry name" value="P-loop containing nucleotide triphosphate hydrolases"/>
    <property type="match status" value="2"/>
</dbReference>
<dbReference type="Gene3D" id="1.20.1560.10">
    <property type="entry name" value="ABC transporter type 1, transmembrane domain"/>
    <property type="match status" value="2"/>
</dbReference>
<feature type="domain" description="ABC transmembrane type-1" evidence="9">
    <location>
        <begin position="53"/>
        <end position="285"/>
    </location>
</feature>
<feature type="transmembrane region" description="Helical" evidence="7">
    <location>
        <begin position="125"/>
        <end position="145"/>
    </location>
</feature>
<dbReference type="NCBIfam" id="TIGR02857">
    <property type="entry name" value="CydD"/>
    <property type="match status" value="1"/>
</dbReference>
<keyword evidence="2 7" id="KW-0812">Transmembrane</keyword>
<reference evidence="11" key="1">
    <citation type="journal article" date="2019" name="Int. J. Syst. Evol. Microbiol.">
        <title>The Global Catalogue of Microorganisms (GCM) 10K type strain sequencing project: providing services to taxonomists for standard genome sequencing and annotation.</title>
        <authorList>
            <consortium name="The Broad Institute Genomics Platform"/>
            <consortium name="The Broad Institute Genome Sequencing Center for Infectious Disease"/>
            <person name="Wu L."/>
            <person name="Ma J."/>
        </authorList>
    </citation>
    <scope>NUCLEOTIDE SEQUENCE [LARGE SCALE GENOMIC DNA]</scope>
    <source>
        <strain evidence="11">CGMCC 4.7319</strain>
    </source>
</reference>
<dbReference type="NCBIfam" id="TIGR02868">
    <property type="entry name" value="CydC"/>
    <property type="match status" value="1"/>
</dbReference>
<keyword evidence="3" id="KW-0547">Nucleotide-binding</keyword>
<dbReference type="InterPro" id="IPR036640">
    <property type="entry name" value="ABC1_TM_sf"/>
</dbReference>
<feature type="transmembrane region" description="Helical" evidence="7">
    <location>
        <begin position="605"/>
        <end position="623"/>
    </location>
</feature>
<dbReference type="EMBL" id="BMNC01000005">
    <property type="protein sequence ID" value="GGN00075.1"/>
    <property type="molecule type" value="Genomic_DNA"/>
</dbReference>
<dbReference type="InterPro" id="IPR003593">
    <property type="entry name" value="AAA+_ATPase"/>
</dbReference>
<evidence type="ECO:0000256" key="3">
    <source>
        <dbReference type="ARBA" id="ARBA00022741"/>
    </source>
</evidence>
<evidence type="ECO:0000313" key="11">
    <source>
        <dbReference type="Proteomes" id="UP000597656"/>
    </source>
</evidence>
<feature type="transmembrane region" description="Helical" evidence="7">
    <location>
        <begin position="20"/>
        <end position="45"/>
    </location>
</feature>
<comment type="caution">
    <text evidence="10">The sequence shown here is derived from an EMBL/GenBank/DDBJ whole genome shotgun (WGS) entry which is preliminary data.</text>
</comment>
<keyword evidence="5 7" id="KW-1133">Transmembrane helix</keyword>
<dbReference type="Pfam" id="PF00664">
    <property type="entry name" value="ABC_membrane"/>
    <property type="match status" value="1"/>
</dbReference>
<feature type="domain" description="ABC transporter" evidence="8">
    <location>
        <begin position="861"/>
        <end position="1050"/>
    </location>
</feature>
<comment type="subcellular location">
    <subcellularLocation>
        <location evidence="1">Cell membrane</location>
        <topology evidence="1">Multi-pass membrane protein</topology>
    </subcellularLocation>
</comment>
<dbReference type="CDD" id="cd03228">
    <property type="entry name" value="ABCC_MRP_Like"/>
    <property type="match status" value="1"/>
</dbReference>
<dbReference type="InterPro" id="IPR027417">
    <property type="entry name" value="P-loop_NTPase"/>
</dbReference>
<evidence type="ECO:0000256" key="7">
    <source>
        <dbReference type="SAM" id="Phobius"/>
    </source>
</evidence>
<dbReference type="SUPFAM" id="SSF90123">
    <property type="entry name" value="ABC transporter transmembrane region"/>
    <property type="match status" value="2"/>
</dbReference>
<dbReference type="InterPro" id="IPR014223">
    <property type="entry name" value="ABC_CydC/D"/>
</dbReference>
<evidence type="ECO:0000259" key="9">
    <source>
        <dbReference type="PROSITE" id="PS50929"/>
    </source>
</evidence>
<dbReference type="PANTHER" id="PTHR24221">
    <property type="entry name" value="ATP-BINDING CASSETTE SUB-FAMILY B"/>
    <property type="match status" value="1"/>
</dbReference>
<evidence type="ECO:0000259" key="8">
    <source>
        <dbReference type="PROSITE" id="PS50893"/>
    </source>
</evidence>
<dbReference type="InterPro" id="IPR011527">
    <property type="entry name" value="ABC1_TM_dom"/>
</dbReference>
<dbReference type="PROSITE" id="PS50929">
    <property type="entry name" value="ABC_TM1F"/>
    <property type="match status" value="2"/>
</dbReference>
<feature type="transmembrane region" description="Helical" evidence="7">
    <location>
        <begin position="785"/>
        <end position="807"/>
    </location>
</feature>
<dbReference type="SUPFAM" id="SSF52540">
    <property type="entry name" value="P-loop containing nucleoside triphosphate hydrolases"/>
    <property type="match status" value="2"/>
</dbReference>
<keyword evidence="4" id="KW-0067">ATP-binding</keyword>
<evidence type="ECO:0000256" key="1">
    <source>
        <dbReference type="ARBA" id="ARBA00004651"/>
    </source>
</evidence>
<dbReference type="Proteomes" id="UP000597656">
    <property type="component" value="Unassembled WGS sequence"/>
</dbReference>
<evidence type="ECO:0000256" key="6">
    <source>
        <dbReference type="ARBA" id="ARBA00023136"/>
    </source>
</evidence>
<sequence length="1052" mass="112266">MKRGPLGALPQLSRNARRALVGVGALAFLNSLALVAQAVALASVITTREGLPLLAVAILARAGLSWATESAAARAAAGAKEELRTQLLAKSFEHGPGWIAERGTAELSVLATKGLDALDAYFTRYLPALVTAVIVPPLAGAWILFTDWPSAVLIAVTVPLIPVFAALIGWYTEKRVRKAADVTELLSAQLMELLRALPVLTVFGRAKQQASAVEQIGEQHRKATMGTLRIAFLSALVLEIAASLSVALIAVGVGIRLVHGDMTLMTALVVLILAPECYLPLRAAGAAHHASEDGLEAVRRVAEVVDRGGEGGLEAVRRAADVVDHQGRAVVRKYDCRNVNNATIDIADNAQVGNAQAGAVQIGNAHVGNAHVGSVQVDGLRVLRRGGFAPDGLSFSVRPGEIYRLEGASGAGKSTTFGVLLGFVEPTDGTAHVVGDIAYVPQKPAFAAATPRAELELTVPGAEDIEQIAEDVVAVHLLDRRITDLSTGERQRVAVARALLRVRHGATVLLLDEPTAHLDPVTSREVDKAIKRASATAAVVLASHREKEATDDETFARTVTDETVQERPKRLPIPWKGAALGVLAAMAGIALTALAAHLIARAAEMPPILTLSVLVVGVRTFALSKGVLRYVERLVTHDETFRLANKLRAELWLRLVRTQRRDGLQRLVEDTDTVRDLVPRVLVPPVVAIGAGVATTVLFAFIDLAAALTLGGLLLAAGLAAPAVAVWTERRASTKLARGRRKVARDTINALTAAPDLIAHDAHHRLLDRLHAEDLELARQTRRQAFGTGAATAIVLLATGAAALVCATTGNPVLGLVPLALAEPLAALPLAAQQRRALREASARLQFDAPERPERPRGKRIRLENVDVRWPGATEPTLRDLHLNIEPGTHVAVVGPSGSGKSTLFALLLGFLQPERGIVELPRATWCPQEPMLVSTTVRENLRMSGQHDDEALRQALRDACLPDWVDRLDTVIRPDQVSGGEAQRLALARALLHDADVVLLDEPTAHLDEPTARGLLERLRQDGRTVLHITHRPDEAARADLVLDLGTPAYR</sequence>
<name>A0ABQ2I7V6_9PSEU</name>
<dbReference type="SMART" id="SM00382">
    <property type="entry name" value="AAA"/>
    <property type="match status" value="2"/>
</dbReference>
<dbReference type="Pfam" id="PF00005">
    <property type="entry name" value="ABC_tran"/>
    <property type="match status" value="2"/>
</dbReference>
<feature type="transmembrane region" description="Helical" evidence="7">
    <location>
        <begin position="230"/>
        <end position="256"/>
    </location>
</feature>
<feature type="transmembrane region" description="Helical" evidence="7">
    <location>
        <begin position="708"/>
        <end position="728"/>
    </location>
</feature>
<dbReference type="CDD" id="cd18584">
    <property type="entry name" value="ABC_6TM_AarD_CydD"/>
    <property type="match status" value="1"/>
</dbReference>
<feature type="transmembrane region" description="Helical" evidence="7">
    <location>
        <begin position="577"/>
        <end position="599"/>
    </location>
</feature>
<feature type="transmembrane region" description="Helical" evidence="7">
    <location>
        <begin position="262"/>
        <end position="281"/>
    </location>
</feature>
<dbReference type="InterPro" id="IPR017871">
    <property type="entry name" value="ABC_transporter-like_CS"/>
</dbReference>
<feature type="domain" description="ABC transmembrane type-1" evidence="9">
    <location>
        <begin position="577"/>
        <end position="810"/>
    </location>
</feature>